<dbReference type="SUPFAM" id="SSF54523">
    <property type="entry name" value="Pili subunits"/>
    <property type="match status" value="1"/>
</dbReference>
<evidence type="ECO:0000256" key="8">
    <source>
        <dbReference type="ARBA" id="ARBA00022989"/>
    </source>
</evidence>
<evidence type="ECO:0000256" key="1">
    <source>
        <dbReference type="ARBA" id="ARBA00004533"/>
    </source>
</evidence>
<evidence type="ECO:0000256" key="5">
    <source>
        <dbReference type="ARBA" id="ARBA00022519"/>
    </source>
</evidence>
<dbReference type="InterPro" id="IPR049179">
    <property type="entry name" value="T2SSK_SAM-like_2nd"/>
</dbReference>
<evidence type="ECO:0000256" key="2">
    <source>
        <dbReference type="ARBA" id="ARBA00007246"/>
    </source>
</evidence>
<dbReference type="RefSeq" id="WP_025978131.1">
    <property type="nucleotide sequence ID" value="NZ_CP015614.1"/>
</dbReference>
<dbReference type="NCBIfam" id="NF037980">
    <property type="entry name" value="T2SS_GspK"/>
    <property type="match status" value="1"/>
</dbReference>
<dbReference type="PIRSF" id="PIRSF002786">
    <property type="entry name" value="XcpX"/>
    <property type="match status" value="1"/>
</dbReference>
<evidence type="ECO:0000256" key="4">
    <source>
        <dbReference type="ARBA" id="ARBA00022475"/>
    </source>
</evidence>
<keyword evidence="8" id="KW-1133">Transmembrane helix</keyword>
<name>A0A172Y5T7_9CAUL</name>
<organism evidence="13 14">
    <name type="scientific">Brevundimonas naejangsanensis</name>
    <dbReference type="NCBI Taxonomy" id="588932"/>
    <lineage>
        <taxon>Bacteria</taxon>
        <taxon>Pseudomonadati</taxon>
        <taxon>Pseudomonadota</taxon>
        <taxon>Alphaproteobacteria</taxon>
        <taxon>Caulobacterales</taxon>
        <taxon>Caulobacteraceae</taxon>
        <taxon>Brevundimonas</taxon>
    </lineage>
</organism>
<keyword evidence="3 10" id="KW-0813">Transport</keyword>
<protein>
    <recommendedName>
        <fullName evidence="10">Type II secretion system protein K</fullName>
    </recommendedName>
</protein>
<dbReference type="Proteomes" id="UP000077603">
    <property type="component" value="Chromosome"/>
</dbReference>
<dbReference type="GO" id="GO:0009306">
    <property type="term" value="P:protein secretion"/>
    <property type="evidence" value="ECO:0007669"/>
    <property type="project" value="InterPro"/>
</dbReference>
<dbReference type="AlphaFoldDB" id="A0A172Y5T7"/>
<dbReference type="OrthoDB" id="9788973at2"/>
<comment type="similarity">
    <text evidence="2 10">Belongs to the GSP K family.</text>
</comment>
<dbReference type="InterPro" id="IPR049031">
    <property type="entry name" value="T2SSK_SAM-like_1st"/>
</dbReference>
<dbReference type="eggNOG" id="COG3156">
    <property type="taxonomic scope" value="Bacteria"/>
</dbReference>
<evidence type="ECO:0000256" key="3">
    <source>
        <dbReference type="ARBA" id="ARBA00022448"/>
    </source>
</evidence>
<accession>A0A172Y5T7</accession>
<dbReference type="InterPro" id="IPR045584">
    <property type="entry name" value="Pilin-like"/>
</dbReference>
<dbReference type="Gene3D" id="1.10.40.60">
    <property type="entry name" value="EpsJ-like"/>
    <property type="match status" value="2"/>
</dbReference>
<dbReference type="InterPro" id="IPR038072">
    <property type="entry name" value="GspK_central_sf"/>
</dbReference>
<sequence>MKRGARDRRGMALLTVLLLVAVMAALCVVLLDDVRFSVRRTTNAETQAQAQGFAAGAEALARRRLSDLVRADPARTSLQPHWNGRVFALPLEDGEGRAVIRDGQSCFNLNSLVLGQGEDLIARPEGAAQFIALGEALGVPRGRMAAVAAALTDWMDGDAQVSPQGAEDSTYASRPTPYRTGGVMLAEVSELRAVTGVDDELYRRLRPHLCALPEARLSPLNPNTLEPQDAVLLFAISRGVVGLNAAKSAIAARPAAGWSSPDAFWAQPALSGVVVDEEAKGQITLATRYFDLRVEIEHGDARAVRTALIHVAPDGAARTVIRRWTPEE</sequence>
<proteinExistence type="inferred from homology"/>
<dbReference type="InterPro" id="IPR005628">
    <property type="entry name" value="GspK"/>
</dbReference>
<keyword evidence="9 10" id="KW-0472">Membrane</keyword>
<evidence type="ECO:0000313" key="13">
    <source>
        <dbReference type="EMBL" id="ANF54573.1"/>
    </source>
</evidence>
<keyword evidence="14" id="KW-1185">Reference proteome</keyword>
<evidence type="ECO:0000259" key="11">
    <source>
        <dbReference type="Pfam" id="PF03934"/>
    </source>
</evidence>
<dbReference type="STRING" id="588932.DA69_07360"/>
<dbReference type="PANTHER" id="PTHR38831">
    <property type="entry name" value="TYPE II SECRETION SYSTEM PROTEIN K"/>
    <property type="match status" value="1"/>
</dbReference>
<dbReference type="EMBL" id="CP015614">
    <property type="protein sequence ID" value="ANF54573.1"/>
    <property type="molecule type" value="Genomic_DNA"/>
</dbReference>
<dbReference type="Pfam" id="PF03934">
    <property type="entry name" value="T2SSK"/>
    <property type="match status" value="1"/>
</dbReference>
<gene>
    <name evidence="13" type="ORF">DA69_07360</name>
</gene>
<evidence type="ECO:0000259" key="12">
    <source>
        <dbReference type="Pfam" id="PF21687"/>
    </source>
</evidence>
<evidence type="ECO:0000256" key="9">
    <source>
        <dbReference type="ARBA" id="ARBA00023136"/>
    </source>
</evidence>
<feature type="domain" description="T2SS protein K second SAM-like" evidence="11">
    <location>
        <begin position="220"/>
        <end position="283"/>
    </location>
</feature>
<evidence type="ECO:0000256" key="10">
    <source>
        <dbReference type="PIRNR" id="PIRNR002786"/>
    </source>
</evidence>
<dbReference type="SUPFAM" id="SSF158544">
    <property type="entry name" value="GspK insert domain-like"/>
    <property type="match status" value="2"/>
</dbReference>
<dbReference type="Gene3D" id="3.30.1300.30">
    <property type="entry name" value="GSPII I/J protein-like"/>
    <property type="match status" value="1"/>
</dbReference>
<dbReference type="PANTHER" id="PTHR38831:SF1">
    <property type="entry name" value="TYPE II SECRETION SYSTEM PROTEIN K-RELATED"/>
    <property type="match status" value="1"/>
</dbReference>
<keyword evidence="4 10" id="KW-1003">Cell membrane</keyword>
<feature type="domain" description="T2SS protein K first SAM-like" evidence="12">
    <location>
        <begin position="105"/>
        <end position="214"/>
    </location>
</feature>
<keyword evidence="7" id="KW-0653">Protein transport</keyword>
<comment type="subcellular location">
    <subcellularLocation>
        <location evidence="1 10">Cell inner membrane</location>
    </subcellularLocation>
</comment>
<evidence type="ECO:0000256" key="7">
    <source>
        <dbReference type="ARBA" id="ARBA00022927"/>
    </source>
</evidence>
<dbReference type="GO" id="GO:0005886">
    <property type="term" value="C:plasma membrane"/>
    <property type="evidence" value="ECO:0007669"/>
    <property type="project" value="UniProtKB-SubCell"/>
</dbReference>
<reference evidence="13 14" key="1">
    <citation type="journal article" date="2014" name="Genome Announc.">
        <title>Genome Sequence of a Promising Hydrogen-Producing Facultative Anaerobic Bacterium, Brevundimonas naejangsanensis Strain B1.</title>
        <authorList>
            <person name="Su H."/>
            <person name="Zhang T."/>
            <person name="Bao M."/>
            <person name="Jiang Y."/>
            <person name="Wang Y."/>
            <person name="Tan T."/>
        </authorList>
    </citation>
    <scope>NUCLEOTIDE SEQUENCE [LARGE SCALE GENOMIC DNA]</scope>
    <source>
        <strain evidence="13 14">B1</strain>
    </source>
</reference>
<dbReference type="Pfam" id="PF21687">
    <property type="entry name" value="T2SSK_1st"/>
    <property type="match status" value="1"/>
</dbReference>
<evidence type="ECO:0000256" key="6">
    <source>
        <dbReference type="ARBA" id="ARBA00022692"/>
    </source>
</evidence>
<keyword evidence="6" id="KW-0812">Transmembrane</keyword>
<dbReference type="KEGG" id="bne:DA69_07360"/>
<keyword evidence="5 10" id="KW-0997">Cell inner membrane</keyword>
<evidence type="ECO:0000313" key="14">
    <source>
        <dbReference type="Proteomes" id="UP000077603"/>
    </source>
</evidence>